<organism evidence="2 3">
    <name type="scientific">Trachymyrmex cornetzi</name>
    <dbReference type="NCBI Taxonomy" id="471704"/>
    <lineage>
        <taxon>Eukaryota</taxon>
        <taxon>Metazoa</taxon>
        <taxon>Ecdysozoa</taxon>
        <taxon>Arthropoda</taxon>
        <taxon>Hexapoda</taxon>
        <taxon>Insecta</taxon>
        <taxon>Pterygota</taxon>
        <taxon>Neoptera</taxon>
        <taxon>Endopterygota</taxon>
        <taxon>Hymenoptera</taxon>
        <taxon>Apocrita</taxon>
        <taxon>Aculeata</taxon>
        <taxon>Formicoidea</taxon>
        <taxon>Formicidae</taxon>
        <taxon>Myrmicinae</taxon>
        <taxon>Trachymyrmex</taxon>
    </lineage>
</organism>
<proteinExistence type="predicted"/>
<dbReference type="AlphaFoldDB" id="A0A195DZH2"/>
<sequence length="161" mass="18226">MDVPRMQAETIRQETQESYDVAAVKFNGAISRTTYFKFTVFEIRDLTSILCVIAIDMNFTQDNTPKEDELPDIRAIQGAKFKSAVLLCENIFTFGTRKIGDGIKRDKRTRDGKGGTTAKERQRGGKRSRIEDQCALRPDEVNSKVHETLPLAMDKNTVTTF</sequence>
<dbReference type="Proteomes" id="UP000078492">
    <property type="component" value="Unassembled WGS sequence"/>
</dbReference>
<dbReference type="EMBL" id="KQ980044">
    <property type="protein sequence ID" value="KYN18107.1"/>
    <property type="molecule type" value="Genomic_DNA"/>
</dbReference>
<reference evidence="2 3" key="1">
    <citation type="submission" date="2015-09" db="EMBL/GenBank/DDBJ databases">
        <title>Trachymyrmex cornetzi WGS genome.</title>
        <authorList>
            <person name="Nygaard S."/>
            <person name="Hu H."/>
            <person name="Boomsma J."/>
            <person name="Zhang G."/>
        </authorList>
    </citation>
    <scope>NUCLEOTIDE SEQUENCE [LARGE SCALE GENOMIC DNA]</scope>
    <source>
        <strain evidence="2">Tcor2-1</strain>
        <tissue evidence="2">Whole body</tissue>
    </source>
</reference>
<evidence type="ECO:0000256" key="1">
    <source>
        <dbReference type="SAM" id="MobiDB-lite"/>
    </source>
</evidence>
<keyword evidence="3" id="KW-1185">Reference proteome</keyword>
<feature type="region of interest" description="Disordered" evidence="1">
    <location>
        <begin position="103"/>
        <end position="129"/>
    </location>
</feature>
<accession>A0A195DZH2</accession>
<gene>
    <name evidence="2" type="ORF">ALC57_09617</name>
</gene>
<protein>
    <submittedName>
        <fullName evidence="2">Uncharacterized protein</fullName>
    </submittedName>
</protein>
<name>A0A195DZH2_9HYME</name>
<evidence type="ECO:0000313" key="3">
    <source>
        <dbReference type="Proteomes" id="UP000078492"/>
    </source>
</evidence>
<evidence type="ECO:0000313" key="2">
    <source>
        <dbReference type="EMBL" id="KYN18107.1"/>
    </source>
</evidence>